<dbReference type="SMART" id="SM00490">
    <property type="entry name" value="HELICc"/>
    <property type="match status" value="1"/>
</dbReference>
<dbReference type="Pfam" id="PF00271">
    <property type="entry name" value="Helicase_C"/>
    <property type="match status" value="1"/>
</dbReference>
<feature type="compositionally biased region" description="Gly residues" evidence="8">
    <location>
        <begin position="716"/>
        <end position="740"/>
    </location>
</feature>
<feature type="compositionally biased region" description="Low complexity" evidence="8">
    <location>
        <begin position="1107"/>
        <end position="1117"/>
    </location>
</feature>
<keyword evidence="7" id="KW-0694">RNA-binding</keyword>
<evidence type="ECO:0000313" key="12">
    <source>
        <dbReference type="Proteomes" id="UP001165080"/>
    </source>
</evidence>
<organism evidence="11 12">
    <name type="scientific">Pleodorina starrii</name>
    <dbReference type="NCBI Taxonomy" id="330485"/>
    <lineage>
        <taxon>Eukaryota</taxon>
        <taxon>Viridiplantae</taxon>
        <taxon>Chlorophyta</taxon>
        <taxon>core chlorophytes</taxon>
        <taxon>Chlorophyceae</taxon>
        <taxon>CS clade</taxon>
        <taxon>Chlamydomonadales</taxon>
        <taxon>Volvocaceae</taxon>
        <taxon>Pleodorina</taxon>
    </lineage>
</organism>
<dbReference type="GO" id="GO:0055087">
    <property type="term" value="C:Ski complex"/>
    <property type="evidence" value="ECO:0007669"/>
    <property type="project" value="TreeGrafter"/>
</dbReference>
<reference evidence="11 12" key="1">
    <citation type="journal article" date="2023" name="Commun. Biol.">
        <title>Reorganization of the ancestral sex-determining regions during the evolution of trioecy in Pleodorina starrii.</title>
        <authorList>
            <person name="Takahashi K."/>
            <person name="Suzuki S."/>
            <person name="Kawai-Toyooka H."/>
            <person name="Yamamoto K."/>
            <person name="Hamaji T."/>
            <person name="Ootsuki R."/>
            <person name="Yamaguchi H."/>
            <person name="Kawachi M."/>
            <person name="Higashiyama T."/>
            <person name="Nozaki H."/>
        </authorList>
    </citation>
    <scope>NUCLEOTIDE SEQUENCE [LARGE SCALE GENOMIC DNA]</scope>
    <source>
        <strain evidence="11 12">NIES-4479</strain>
    </source>
</reference>
<dbReference type="Proteomes" id="UP001165080">
    <property type="component" value="Unassembled WGS sequence"/>
</dbReference>
<keyword evidence="2" id="KW-0963">Cytoplasm</keyword>
<dbReference type="InterPro" id="IPR011545">
    <property type="entry name" value="DEAD/DEAH_box_helicase_dom"/>
</dbReference>
<dbReference type="PROSITE" id="PS51194">
    <property type="entry name" value="HELICASE_CTER"/>
    <property type="match status" value="1"/>
</dbReference>
<feature type="region of interest" description="Disordered" evidence="8">
    <location>
        <begin position="348"/>
        <end position="373"/>
    </location>
</feature>
<dbReference type="Pfam" id="PF00270">
    <property type="entry name" value="DEAD"/>
    <property type="match status" value="1"/>
</dbReference>
<feature type="region of interest" description="Disordered" evidence="8">
    <location>
        <begin position="414"/>
        <end position="450"/>
    </location>
</feature>
<dbReference type="Pfam" id="PF08148">
    <property type="entry name" value="DSHCT"/>
    <property type="match status" value="1"/>
</dbReference>
<dbReference type="InterPro" id="IPR025696">
    <property type="entry name" value="Beta-barrel_MTR4"/>
</dbReference>
<accession>A0A9W6BU31</accession>
<evidence type="ECO:0008006" key="13">
    <source>
        <dbReference type="Google" id="ProtNLM"/>
    </source>
</evidence>
<feature type="domain" description="Helicase ATP-binding" evidence="9">
    <location>
        <begin position="486"/>
        <end position="641"/>
    </location>
</feature>
<dbReference type="InterPro" id="IPR001650">
    <property type="entry name" value="Helicase_C-like"/>
</dbReference>
<feature type="region of interest" description="Disordered" evidence="8">
    <location>
        <begin position="716"/>
        <end position="770"/>
    </location>
</feature>
<dbReference type="InterPro" id="IPR027417">
    <property type="entry name" value="P-loop_NTPase"/>
</dbReference>
<dbReference type="PROSITE" id="PS51192">
    <property type="entry name" value="HELICASE_ATP_BIND_1"/>
    <property type="match status" value="1"/>
</dbReference>
<dbReference type="SMART" id="SM01142">
    <property type="entry name" value="DSHCT"/>
    <property type="match status" value="1"/>
</dbReference>
<gene>
    <name evidence="11" type="primary">PLEST010099</name>
    <name evidence="11" type="ORF">PLESTB_001287500</name>
</gene>
<sequence length="1617" mass="166091">MAAMAAAALPEWLPQMELLYGSSGDAALVPVRGDVLPPLVQAPPFSALGGGAFGGAGAGEAVLAAVRSSYLEHDTAADLAAAIADTAHPLISLFPRASAWPDVSLPPSLVEPTPPPPGGREGDVGWQVVELAAAAAAAAPDGGGGAAAAAASGRIDSLALQRRLAARGGGAGGGNDANWRGLSVSLPYMPGGGMAVQGPSGPAAAEAASGLWLAQLEAGLERPTGLPRVAAPGLGAGLFGGWAAADGAVSEQWVAGSNPVAVDDDWVAFTGHHRAAVASAAAAATPSPRAVPAAVLPLTTPAGERIKPLAAALQGGGAGAGSGSGTGSRGIAGTFADLWMEPELAAMAAAEEEEDEEGEEEEAGRTDGTARRGGVLAALEREAARGGGGNGGASAAEGDGRLAEVLASAASATAADTAAAKRDQRGGPGPSPGNGKGPALAPGTTADHPFAARGSIRNVDEEFNKLRPRLALHYPFELDTFQKEAVLHLEGGRSVFVAAHTSAGKTVVAEYAFALATQHCTRAVYTSPIKTISNQKFRDFSSKFEVGLLTGDVQVRPTAPCLIMTTEILRSMLYKGADIIRDVEVVVFDEVHYVNDVDRGVVWEEVIIMLPPHITLVLLSATVPNVMDFADWVGRTKRKVIHVTGTTKRPVPLEHSLYYGGEIYPICSREVFNVEGIRRAQAAYKARNAPPERGGGGFGGGGGGGGGGFGGRGGGAAGGRGGGGRGGGGGGGGGYRGGPPSGADNARRQIASSTRGGGPNSGGPWGGGGGFRSERQQLLELVGVLGKRGMLPVAVFCFSKKRCDSCADALSSLDLATGSEKAAVHAFVERCLARLKEGDRQLPQILRLRDLMRRGIAVHHAGLLPIMKEVVEMLFCQGYIKVLFCTETFAMGVNAPTRTVVFHSLRKHDGKNFRYLLPGEYTQMAGRAGRRGLDALGHVLLACWDERELYGESELRSMLLGRGVKLESQFRLTYGMILNLLRVEDLKVEDMLKRSFAEFHAQRSAPAGAAELAAVEASLAAVEAAAAAGSWPATALGCSREEVEEYAELCEQLEAISAQLQDTLVANKSFQQSLVPGRLILYANPVNGLTEPAVVLGDAPPPPPPLSTSLTTKPTSLAGSNAVPGTTSTSGLGLGGTAAGGTTSSSSAAAATSGDRRLYLLVLHRPGSMDEQDERQAEQERRAREGTAGPGGAAGGGVGGGGGVPAGFGGMTSLQSRKQQELDDMFAGMVKLGGGKGGGGKGGGGGGGGAGGGGGGGGGGGPPGPLPVPHYGCEAGLHYCVVADWTRSIVGVCRARIRLDGADDVLQCGGKWNGNAVRRALAAGLRGIARAVDEAASDGGGGGGGELPLLDPRLDFKIADMAAVQVLLARAALQSRRAALRPHRDPGLVEAYQLVRTQRRLSRRAAQLRHQLSDASLQQLPDFEQRVAVLQQLGYLAEDRSVTLKGRVCCEIQSTQDELVATEAVFSGLLGELSPEEAVALLSALVFQEKSEVEPLLPPALAAARAALTALTASTAQLQREAGLDIAPEQHCTEVLHCGLMEVVYEWARGTPFSDITQLTDVMEGSIVRAMVRLDGACRELQDAARVMGNTALFQLMQAASAAIKRDVIFAASLYVA</sequence>
<feature type="region of interest" description="Disordered" evidence="8">
    <location>
        <begin position="1238"/>
        <end position="1261"/>
    </location>
</feature>
<dbReference type="FunFam" id="1.10.3380.30:FF:000001">
    <property type="entry name" value="Ski2 ATP-dependent RNA helicase"/>
    <property type="match status" value="1"/>
</dbReference>
<evidence type="ECO:0000259" key="10">
    <source>
        <dbReference type="PROSITE" id="PS51194"/>
    </source>
</evidence>
<feature type="compositionally biased region" description="Acidic residues" evidence="8">
    <location>
        <begin position="350"/>
        <end position="362"/>
    </location>
</feature>
<dbReference type="GO" id="GO:0005524">
    <property type="term" value="F:ATP binding"/>
    <property type="evidence" value="ECO:0007669"/>
    <property type="project" value="UniProtKB-KW"/>
</dbReference>
<dbReference type="InterPro" id="IPR014001">
    <property type="entry name" value="Helicase_ATP-bd"/>
</dbReference>
<feature type="region of interest" description="Disordered" evidence="8">
    <location>
        <begin position="1094"/>
        <end position="1151"/>
    </location>
</feature>
<dbReference type="GO" id="GO:0003723">
    <property type="term" value="F:RNA binding"/>
    <property type="evidence" value="ECO:0007669"/>
    <property type="project" value="UniProtKB-KW"/>
</dbReference>
<comment type="caution">
    <text evidence="11">The sequence shown here is derived from an EMBL/GenBank/DDBJ whole genome shotgun (WGS) entry which is preliminary data.</text>
</comment>
<feature type="compositionally biased region" description="Low complexity" evidence="8">
    <location>
        <begin position="1140"/>
        <end position="1151"/>
    </location>
</feature>
<dbReference type="CDD" id="cd18795">
    <property type="entry name" value="SF2_C_Ski2"/>
    <property type="match status" value="1"/>
</dbReference>
<dbReference type="GO" id="GO:0070478">
    <property type="term" value="P:nuclear-transcribed mRNA catabolic process, 3'-5' exonucleolytic nonsense-mediated decay"/>
    <property type="evidence" value="ECO:0007669"/>
    <property type="project" value="TreeGrafter"/>
</dbReference>
<dbReference type="SUPFAM" id="SSF52540">
    <property type="entry name" value="P-loop containing nucleoside triphosphate hydrolases"/>
    <property type="match status" value="1"/>
</dbReference>
<comment type="subcellular location">
    <subcellularLocation>
        <location evidence="1">Cytoplasm</location>
    </subcellularLocation>
</comment>
<dbReference type="PANTHER" id="PTHR12131">
    <property type="entry name" value="ATP-DEPENDENT RNA AND DNA HELICASE"/>
    <property type="match status" value="1"/>
</dbReference>
<feature type="region of interest" description="Disordered" evidence="8">
    <location>
        <begin position="1165"/>
        <end position="1211"/>
    </location>
</feature>
<keyword evidence="6" id="KW-0067">ATP-binding</keyword>
<feature type="compositionally biased region" description="Basic and acidic residues" evidence="8">
    <location>
        <begin position="1174"/>
        <end position="1185"/>
    </location>
</feature>
<evidence type="ECO:0000256" key="1">
    <source>
        <dbReference type="ARBA" id="ARBA00004496"/>
    </source>
</evidence>
<keyword evidence="12" id="KW-1185">Reference proteome</keyword>
<feature type="compositionally biased region" description="Gly residues" evidence="8">
    <location>
        <begin position="426"/>
        <end position="436"/>
    </location>
</feature>
<evidence type="ECO:0000259" key="9">
    <source>
        <dbReference type="PROSITE" id="PS51192"/>
    </source>
</evidence>
<dbReference type="FunFam" id="3.40.50.300:FF:000354">
    <property type="entry name" value="ATP-dependent RNA helicase SKI2"/>
    <property type="match status" value="1"/>
</dbReference>
<protein>
    <recommendedName>
        <fullName evidence="13">Antiviral helicase SKI2</fullName>
    </recommendedName>
</protein>
<keyword evidence="5" id="KW-0347">Helicase</keyword>
<evidence type="ECO:0000256" key="6">
    <source>
        <dbReference type="ARBA" id="ARBA00022840"/>
    </source>
</evidence>
<keyword evidence="4" id="KW-0378">Hydrolase</keyword>
<feature type="domain" description="Helicase C-terminal" evidence="10">
    <location>
        <begin position="777"/>
        <end position="984"/>
    </location>
</feature>
<dbReference type="PANTHER" id="PTHR12131:SF24">
    <property type="entry name" value="DEXH-BOX ATP-DEPENDENT RNA HELICASE DEXH11"/>
    <property type="match status" value="1"/>
</dbReference>
<dbReference type="Pfam" id="PF21408">
    <property type="entry name" value="MTR4-like_stalk"/>
    <property type="match status" value="1"/>
</dbReference>
<dbReference type="InterPro" id="IPR048392">
    <property type="entry name" value="MTR4-like_stalk"/>
</dbReference>
<dbReference type="InterPro" id="IPR012961">
    <property type="entry name" value="Ski2/MTR4_C"/>
</dbReference>
<evidence type="ECO:0000313" key="11">
    <source>
        <dbReference type="EMBL" id="GLC57905.1"/>
    </source>
</evidence>
<feature type="compositionally biased region" description="Gly residues" evidence="8">
    <location>
        <begin position="1188"/>
        <end position="1210"/>
    </location>
</feature>
<dbReference type="InterPro" id="IPR050699">
    <property type="entry name" value="RNA-DNA_Helicase"/>
</dbReference>
<dbReference type="GO" id="GO:0016787">
    <property type="term" value="F:hydrolase activity"/>
    <property type="evidence" value="ECO:0007669"/>
    <property type="project" value="UniProtKB-KW"/>
</dbReference>
<evidence type="ECO:0000256" key="8">
    <source>
        <dbReference type="SAM" id="MobiDB-lite"/>
    </source>
</evidence>
<name>A0A9W6BU31_9CHLO</name>
<dbReference type="Gene3D" id="1.10.3380.30">
    <property type="match status" value="2"/>
</dbReference>
<evidence type="ECO:0000256" key="3">
    <source>
        <dbReference type="ARBA" id="ARBA00022741"/>
    </source>
</evidence>
<dbReference type="EMBL" id="BRXU01000020">
    <property type="protein sequence ID" value="GLC57905.1"/>
    <property type="molecule type" value="Genomic_DNA"/>
</dbReference>
<dbReference type="Pfam" id="PF13234">
    <property type="entry name" value="MTR4_beta-barrel"/>
    <property type="match status" value="1"/>
</dbReference>
<dbReference type="SMART" id="SM00487">
    <property type="entry name" value="DEXDc"/>
    <property type="match status" value="1"/>
</dbReference>
<evidence type="ECO:0000256" key="4">
    <source>
        <dbReference type="ARBA" id="ARBA00022801"/>
    </source>
</evidence>
<dbReference type="GO" id="GO:0004386">
    <property type="term" value="F:helicase activity"/>
    <property type="evidence" value="ECO:0007669"/>
    <property type="project" value="UniProtKB-KW"/>
</dbReference>
<dbReference type="Gene3D" id="3.40.50.300">
    <property type="entry name" value="P-loop containing nucleotide triphosphate hydrolases"/>
    <property type="match status" value="2"/>
</dbReference>
<evidence type="ECO:0000256" key="2">
    <source>
        <dbReference type="ARBA" id="ARBA00022490"/>
    </source>
</evidence>
<evidence type="ECO:0000256" key="7">
    <source>
        <dbReference type="ARBA" id="ARBA00022884"/>
    </source>
</evidence>
<proteinExistence type="predicted"/>
<feature type="compositionally biased region" description="Gly residues" evidence="8">
    <location>
        <begin position="755"/>
        <end position="770"/>
    </location>
</feature>
<keyword evidence="3" id="KW-0547">Nucleotide-binding</keyword>
<dbReference type="OrthoDB" id="64767at2759"/>
<evidence type="ECO:0000256" key="5">
    <source>
        <dbReference type="ARBA" id="ARBA00022806"/>
    </source>
</evidence>